<feature type="compositionally biased region" description="Acidic residues" evidence="2">
    <location>
        <begin position="211"/>
        <end position="220"/>
    </location>
</feature>
<accession>A0AAD5UKY7</accession>
<feature type="region of interest" description="Disordered" evidence="2">
    <location>
        <begin position="154"/>
        <end position="249"/>
    </location>
</feature>
<feature type="region of interest" description="Disordered" evidence="2">
    <location>
        <begin position="98"/>
        <end position="141"/>
    </location>
</feature>
<feature type="compositionally biased region" description="Acidic residues" evidence="2">
    <location>
        <begin position="170"/>
        <end position="180"/>
    </location>
</feature>
<feature type="compositionally biased region" description="Basic and acidic residues" evidence="2">
    <location>
        <begin position="15"/>
        <end position="26"/>
    </location>
</feature>
<keyword evidence="4" id="KW-1185">Reference proteome</keyword>
<evidence type="ECO:0000313" key="4">
    <source>
        <dbReference type="Proteomes" id="UP001210925"/>
    </source>
</evidence>
<keyword evidence="1" id="KW-0175">Coiled coil</keyword>
<feature type="region of interest" description="Disordered" evidence="2">
    <location>
        <begin position="1"/>
        <end position="26"/>
    </location>
</feature>
<organism evidence="3 4">
    <name type="scientific">Boothiomyces macroporosus</name>
    <dbReference type="NCBI Taxonomy" id="261099"/>
    <lineage>
        <taxon>Eukaryota</taxon>
        <taxon>Fungi</taxon>
        <taxon>Fungi incertae sedis</taxon>
        <taxon>Chytridiomycota</taxon>
        <taxon>Chytridiomycota incertae sedis</taxon>
        <taxon>Chytridiomycetes</taxon>
        <taxon>Rhizophydiales</taxon>
        <taxon>Terramycetaceae</taxon>
        <taxon>Boothiomyces</taxon>
    </lineage>
</organism>
<comment type="caution">
    <text evidence="3">The sequence shown here is derived from an EMBL/GenBank/DDBJ whole genome shotgun (WGS) entry which is preliminary data.</text>
</comment>
<feature type="compositionally biased region" description="Polar residues" evidence="2">
    <location>
        <begin position="130"/>
        <end position="141"/>
    </location>
</feature>
<protein>
    <submittedName>
        <fullName evidence="3">Uncharacterized protein</fullName>
    </submittedName>
</protein>
<feature type="compositionally biased region" description="Basic and acidic residues" evidence="2">
    <location>
        <begin position="198"/>
        <end position="207"/>
    </location>
</feature>
<evidence type="ECO:0000256" key="2">
    <source>
        <dbReference type="SAM" id="MobiDB-lite"/>
    </source>
</evidence>
<reference evidence="3" key="1">
    <citation type="submission" date="2020-05" db="EMBL/GenBank/DDBJ databases">
        <title>Phylogenomic resolution of chytrid fungi.</title>
        <authorList>
            <person name="Stajich J.E."/>
            <person name="Amses K."/>
            <person name="Simmons R."/>
            <person name="Seto K."/>
            <person name="Myers J."/>
            <person name="Bonds A."/>
            <person name="Quandt C.A."/>
            <person name="Barry K."/>
            <person name="Liu P."/>
            <person name="Grigoriev I."/>
            <person name="Longcore J.E."/>
            <person name="James T.Y."/>
        </authorList>
    </citation>
    <scope>NUCLEOTIDE SEQUENCE</scope>
    <source>
        <strain evidence="3">PLAUS21</strain>
    </source>
</reference>
<feature type="compositionally biased region" description="Polar residues" evidence="2">
    <location>
        <begin position="181"/>
        <end position="193"/>
    </location>
</feature>
<dbReference type="EMBL" id="JADGKB010000008">
    <property type="protein sequence ID" value="KAJ3260985.1"/>
    <property type="molecule type" value="Genomic_DNA"/>
</dbReference>
<evidence type="ECO:0000313" key="3">
    <source>
        <dbReference type="EMBL" id="KAJ3260985.1"/>
    </source>
</evidence>
<proteinExistence type="predicted"/>
<gene>
    <name evidence="3" type="ORF">HK103_006940</name>
</gene>
<dbReference type="Proteomes" id="UP001210925">
    <property type="component" value="Unassembled WGS sequence"/>
</dbReference>
<feature type="compositionally biased region" description="Polar residues" evidence="2">
    <location>
        <begin position="1"/>
        <end position="13"/>
    </location>
</feature>
<feature type="coiled-coil region" evidence="1">
    <location>
        <begin position="345"/>
        <end position="393"/>
    </location>
</feature>
<sequence length="436" mass="49428">MSDLSSPFNNTDSPLAEKSKSQEDDLTKLSMDAHEIDTSKSLWMVDSFTPTKVLKTLSRKRSDIPIPDFSLGTRKTFVKEERAEIKNQIGGLVGERDISFELDGEQPPESLIGVISEDDDESEQSRSPSKQGSPSTFISTVSFKKDNNVSIQFGSTTIDDISEINGIPESLEDIAEEEDQNVFQSNKPSTPDGSFSHKLADMEETPKTPEQSEENNESEQDDKIDSDNESVVFTSRADEQKALPDYNPSLNSVLRKSLTERRLQISPKSTPILSRKAQDNDGEKIEYPTVQDENEAINKFYEELSAKIASMEQDQTTQSLSPKERHYAALLILLNTIKKQEVIDNQTANSKLSKTIKEMNEMEDRIHKLKLENESLSKQQREVDDKIEQTRKKIASCQFDIHKAVEENSHYKREIQQIKSHSHDIKKVLEKKVVEI</sequence>
<dbReference type="AlphaFoldDB" id="A0AAD5UKY7"/>
<name>A0AAD5UKY7_9FUNG</name>
<evidence type="ECO:0000256" key="1">
    <source>
        <dbReference type="SAM" id="Coils"/>
    </source>
</evidence>